<keyword evidence="1" id="KW-0496">Mitochondrion</keyword>
<gene>
    <name evidence="1" type="ORF">ABT39_MTgene1541</name>
</gene>
<proteinExistence type="predicted"/>
<reference evidence="1" key="1">
    <citation type="journal article" date="2015" name="Genome Biol. Evol.">
        <title>Organellar Genomes of White Spruce (Picea glauca): Assembly and Annotation.</title>
        <authorList>
            <person name="Jackman S.D."/>
            <person name="Warren R.L."/>
            <person name="Gibb E.A."/>
            <person name="Vandervalk B.P."/>
            <person name="Mohamadi H."/>
            <person name="Chu J."/>
            <person name="Raymond A."/>
            <person name="Pleasance S."/>
            <person name="Coope R."/>
            <person name="Wildung M.R."/>
            <person name="Ritland C.E."/>
            <person name="Bousquet J."/>
            <person name="Jones S.J."/>
            <person name="Bohlmann J."/>
            <person name="Birol I."/>
        </authorList>
    </citation>
    <scope>NUCLEOTIDE SEQUENCE [LARGE SCALE GENOMIC DNA]</scope>
    <source>
        <tissue evidence="1">Flushing bud</tissue>
    </source>
</reference>
<dbReference type="AlphaFoldDB" id="A0A101LW54"/>
<protein>
    <submittedName>
        <fullName evidence="1">Uncharacterized protein</fullName>
    </submittedName>
</protein>
<comment type="caution">
    <text evidence="1">The sequence shown here is derived from an EMBL/GenBank/DDBJ whole genome shotgun (WGS) entry which is preliminary data.</text>
</comment>
<name>A0A101LW54_PICGL</name>
<geneLocation type="mitochondrion" evidence="1"/>
<organism evidence="1">
    <name type="scientific">Picea glauca</name>
    <name type="common">White spruce</name>
    <name type="synonym">Pinus glauca</name>
    <dbReference type="NCBI Taxonomy" id="3330"/>
    <lineage>
        <taxon>Eukaryota</taxon>
        <taxon>Viridiplantae</taxon>
        <taxon>Streptophyta</taxon>
        <taxon>Embryophyta</taxon>
        <taxon>Tracheophyta</taxon>
        <taxon>Spermatophyta</taxon>
        <taxon>Pinopsida</taxon>
        <taxon>Pinidae</taxon>
        <taxon>Conifers I</taxon>
        <taxon>Pinales</taxon>
        <taxon>Pinaceae</taxon>
        <taxon>Picea</taxon>
    </lineage>
</organism>
<dbReference type="EMBL" id="LKAM01000011">
    <property type="protein sequence ID" value="KUM46440.1"/>
    <property type="molecule type" value="Genomic_DNA"/>
</dbReference>
<evidence type="ECO:0000313" key="1">
    <source>
        <dbReference type="EMBL" id="KUM46440.1"/>
    </source>
</evidence>
<sequence length="63" mass="7074">MTCCDFRSFHALISHGDTSCLPVRRCKTPLMAKLEKSGKSRGDRVIRLVVLDSLLLRRLMIGA</sequence>
<accession>A0A101LW54</accession>